<sequence length="219" mass="25134">MSLYPIMKRHLGSFYGLYQYQLKSKCSCGEFSITPYPLENASIIDFKRMSFVANIKPQKLPSTSSCTTLLPRLSGLVHLYVYDLIPFKTRMFSSGGGKIMEMSNTLGLPEQHLCLPPFFLWHICENMNNHVFKAKLVLIKRSLITPCIMLSNIFKETPKMLILLRMKQLLLIVLIRCFGTIGVVVFNDAGEILDWYSKRFAGICDPLIFEFLTMRESLL</sequence>
<proteinExistence type="predicted"/>
<evidence type="ECO:0000313" key="2">
    <source>
        <dbReference type="EMBL" id="EEF32238.1"/>
    </source>
</evidence>
<name>B9SVX7_RICCO</name>
<feature type="transmembrane region" description="Helical" evidence="1">
    <location>
        <begin position="169"/>
        <end position="186"/>
    </location>
</feature>
<dbReference type="Proteomes" id="UP000008311">
    <property type="component" value="Unassembled WGS sequence"/>
</dbReference>
<protein>
    <submittedName>
        <fullName evidence="2">Uncharacterized protein</fullName>
    </submittedName>
</protein>
<keyword evidence="1" id="KW-0472">Membrane</keyword>
<evidence type="ECO:0000256" key="1">
    <source>
        <dbReference type="SAM" id="Phobius"/>
    </source>
</evidence>
<dbReference type="AlphaFoldDB" id="B9SVX7"/>
<gene>
    <name evidence="2" type="ORF">RCOM_0981170</name>
</gene>
<dbReference type="InParanoid" id="B9SVX7"/>
<keyword evidence="1" id="KW-1133">Transmembrane helix</keyword>
<evidence type="ECO:0000313" key="3">
    <source>
        <dbReference type="Proteomes" id="UP000008311"/>
    </source>
</evidence>
<organism evidence="2 3">
    <name type="scientific">Ricinus communis</name>
    <name type="common">Castor bean</name>
    <dbReference type="NCBI Taxonomy" id="3988"/>
    <lineage>
        <taxon>Eukaryota</taxon>
        <taxon>Viridiplantae</taxon>
        <taxon>Streptophyta</taxon>
        <taxon>Embryophyta</taxon>
        <taxon>Tracheophyta</taxon>
        <taxon>Spermatophyta</taxon>
        <taxon>Magnoliopsida</taxon>
        <taxon>eudicotyledons</taxon>
        <taxon>Gunneridae</taxon>
        <taxon>Pentapetalae</taxon>
        <taxon>rosids</taxon>
        <taxon>fabids</taxon>
        <taxon>Malpighiales</taxon>
        <taxon>Euphorbiaceae</taxon>
        <taxon>Acalyphoideae</taxon>
        <taxon>Acalypheae</taxon>
        <taxon>Ricinus</taxon>
    </lineage>
</organism>
<keyword evidence="1" id="KW-0812">Transmembrane</keyword>
<reference evidence="3" key="1">
    <citation type="journal article" date="2010" name="Nat. Biotechnol.">
        <title>Draft genome sequence of the oilseed species Ricinus communis.</title>
        <authorList>
            <person name="Chan A.P."/>
            <person name="Crabtree J."/>
            <person name="Zhao Q."/>
            <person name="Lorenzi H."/>
            <person name="Orvis J."/>
            <person name="Puiu D."/>
            <person name="Melake-Berhan A."/>
            <person name="Jones K.M."/>
            <person name="Redman J."/>
            <person name="Chen G."/>
            <person name="Cahoon E.B."/>
            <person name="Gedil M."/>
            <person name="Stanke M."/>
            <person name="Haas B.J."/>
            <person name="Wortman J.R."/>
            <person name="Fraser-Liggett C.M."/>
            <person name="Ravel J."/>
            <person name="Rabinowicz P.D."/>
        </authorList>
    </citation>
    <scope>NUCLEOTIDE SEQUENCE [LARGE SCALE GENOMIC DNA]</scope>
    <source>
        <strain evidence="3">cv. Hale</strain>
    </source>
</reference>
<accession>B9SVX7</accession>
<dbReference type="EMBL" id="EQ974179">
    <property type="protein sequence ID" value="EEF32238.1"/>
    <property type="molecule type" value="Genomic_DNA"/>
</dbReference>
<keyword evidence="3" id="KW-1185">Reference proteome</keyword>